<dbReference type="KEGG" id="rli:RLO149_c011640"/>
<accession>F7ZBX6</accession>
<dbReference type="AlphaFoldDB" id="F7ZBX6"/>
<gene>
    <name evidence="1" type="ordered locus">RLO149_c011640</name>
</gene>
<dbReference type="Proteomes" id="UP000001353">
    <property type="component" value="Chromosome"/>
</dbReference>
<name>F7ZBX6_ROSLO</name>
<reference evidence="1 2" key="1">
    <citation type="journal article" date="2011" name="BMC Genomics">
        <title>Comparative genome analysis and genome-guided physiological analysis of Roseobacter litoralis.</title>
        <authorList>
            <person name="Kalhoefer D."/>
            <person name="Thole S."/>
            <person name="Voget S."/>
            <person name="Lehmann R."/>
            <person name="Liesegang H."/>
            <person name="Wollher A."/>
            <person name="Daniel R."/>
            <person name="Simon M."/>
            <person name="Brinkhoff T."/>
        </authorList>
    </citation>
    <scope>NUCLEOTIDE SEQUENCE [LARGE SCALE GENOMIC DNA]</scope>
    <source>
        <strain evidence="2">ATCC 49566 / DSM 6996 / JCM 21268 / NBRC 15278 / OCh 149</strain>
    </source>
</reference>
<proteinExistence type="predicted"/>
<protein>
    <submittedName>
        <fullName evidence="1">Uncharacterized protein</fullName>
    </submittedName>
</protein>
<dbReference type="eggNOG" id="ENOG5030MHP">
    <property type="taxonomic scope" value="Bacteria"/>
</dbReference>
<evidence type="ECO:0000313" key="2">
    <source>
        <dbReference type="Proteomes" id="UP000001353"/>
    </source>
</evidence>
<keyword evidence="2" id="KW-1185">Reference proteome</keyword>
<dbReference type="RefSeq" id="WP_013961106.1">
    <property type="nucleotide sequence ID" value="NC_015730.1"/>
</dbReference>
<dbReference type="HOGENOM" id="CLU_2604721_0_0_5"/>
<dbReference type="OrthoDB" id="7726368at2"/>
<dbReference type="EMBL" id="CP002623">
    <property type="protein sequence ID" value="AEI93168.1"/>
    <property type="molecule type" value="Genomic_DNA"/>
</dbReference>
<sequence>MFENLNRLDLTSKDIDMIEAALHTQKKILAVQSEAGGTGARRKLTDIKQLMKRVGRARNMNHKGPAQSWTQMARTMLTGQSTSG</sequence>
<organism evidence="1 2">
    <name type="scientific">Roseobacter litoralis (strain ATCC 49566 / DSM 6996 / JCM 21268 / NBRC 15278 / OCh 149)</name>
    <dbReference type="NCBI Taxonomy" id="391595"/>
    <lineage>
        <taxon>Bacteria</taxon>
        <taxon>Pseudomonadati</taxon>
        <taxon>Pseudomonadota</taxon>
        <taxon>Alphaproteobacteria</taxon>
        <taxon>Rhodobacterales</taxon>
        <taxon>Roseobacteraceae</taxon>
        <taxon>Roseobacter</taxon>
    </lineage>
</organism>
<evidence type="ECO:0000313" key="1">
    <source>
        <dbReference type="EMBL" id="AEI93168.1"/>
    </source>
</evidence>